<feature type="compositionally biased region" description="Gly residues" evidence="10">
    <location>
        <begin position="8"/>
        <end position="22"/>
    </location>
</feature>
<keyword evidence="4" id="KW-0862">Zinc</keyword>
<evidence type="ECO:0000256" key="4">
    <source>
        <dbReference type="ARBA" id="ARBA00022833"/>
    </source>
</evidence>
<evidence type="ECO:0000256" key="5">
    <source>
        <dbReference type="ARBA" id="ARBA00023015"/>
    </source>
</evidence>
<keyword evidence="3" id="KW-0677">Repeat</keyword>
<evidence type="ECO:0000256" key="1">
    <source>
        <dbReference type="ARBA" id="ARBA00004123"/>
    </source>
</evidence>
<dbReference type="InterPro" id="IPR003657">
    <property type="entry name" value="WRKY_dom"/>
</dbReference>
<dbReference type="Pfam" id="PF03106">
    <property type="entry name" value="WRKY"/>
    <property type="match status" value="2"/>
</dbReference>
<name>A0A4S8KBW7_MUSBA</name>
<accession>A0A4S8KBW7</accession>
<feature type="compositionally biased region" description="Basic and acidic residues" evidence="10">
    <location>
        <begin position="109"/>
        <end position="123"/>
    </location>
</feature>
<keyword evidence="7" id="KW-0804">Transcription</keyword>
<evidence type="ECO:0000256" key="7">
    <source>
        <dbReference type="ARBA" id="ARBA00023163"/>
    </source>
</evidence>
<dbReference type="PROSITE" id="PS50811">
    <property type="entry name" value="WRKY"/>
    <property type="match status" value="2"/>
</dbReference>
<evidence type="ECO:0000256" key="10">
    <source>
        <dbReference type="SAM" id="MobiDB-lite"/>
    </source>
</evidence>
<evidence type="ECO:0000256" key="9">
    <source>
        <dbReference type="ARBA" id="ARBA00061157"/>
    </source>
</evidence>
<feature type="region of interest" description="Disordered" evidence="10">
    <location>
        <begin position="1"/>
        <end position="60"/>
    </location>
</feature>
<dbReference type="GO" id="GO:0003700">
    <property type="term" value="F:DNA-binding transcription factor activity"/>
    <property type="evidence" value="ECO:0007669"/>
    <property type="project" value="InterPro"/>
</dbReference>
<keyword evidence="2" id="KW-0479">Metal-binding</keyword>
<feature type="compositionally biased region" description="Basic and acidic residues" evidence="10">
    <location>
        <begin position="360"/>
        <end position="370"/>
    </location>
</feature>
<keyword evidence="13" id="KW-1185">Reference proteome</keyword>
<evidence type="ECO:0000259" key="11">
    <source>
        <dbReference type="PROSITE" id="PS50811"/>
    </source>
</evidence>
<evidence type="ECO:0000313" key="12">
    <source>
        <dbReference type="EMBL" id="THU72606.1"/>
    </source>
</evidence>
<feature type="region of interest" description="Disordered" evidence="10">
    <location>
        <begin position="302"/>
        <end position="414"/>
    </location>
</feature>
<keyword evidence="6" id="KW-0238">DNA-binding</keyword>
<feature type="compositionally biased region" description="Basic residues" evidence="10">
    <location>
        <begin position="305"/>
        <end position="315"/>
    </location>
</feature>
<keyword evidence="8" id="KW-0539">Nucleus</keyword>
<dbReference type="AlphaFoldDB" id="A0A4S8KBW7"/>
<dbReference type="Proteomes" id="UP000317650">
    <property type="component" value="Chromosome 4"/>
</dbReference>
<keyword evidence="5" id="KW-0805">Transcription regulation</keyword>
<comment type="caution">
    <text evidence="12">The sequence shown here is derived from an EMBL/GenBank/DDBJ whole genome shotgun (WGS) entry which is preliminary data.</text>
</comment>
<dbReference type="GO" id="GO:0043565">
    <property type="term" value="F:sequence-specific DNA binding"/>
    <property type="evidence" value="ECO:0007669"/>
    <property type="project" value="InterPro"/>
</dbReference>
<dbReference type="SMART" id="SM00774">
    <property type="entry name" value="WRKY"/>
    <property type="match status" value="2"/>
</dbReference>
<feature type="compositionally biased region" description="Low complexity" evidence="10">
    <location>
        <begin position="23"/>
        <end position="44"/>
    </location>
</feature>
<evidence type="ECO:0000256" key="2">
    <source>
        <dbReference type="ARBA" id="ARBA00022723"/>
    </source>
</evidence>
<dbReference type="InterPro" id="IPR036576">
    <property type="entry name" value="WRKY_dom_sf"/>
</dbReference>
<comment type="subcellular location">
    <subcellularLocation>
        <location evidence="1">Nucleus</location>
    </subcellularLocation>
</comment>
<feature type="region of interest" description="Disordered" evidence="10">
    <location>
        <begin position="102"/>
        <end position="141"/>
    </location>
</feature>
<comment type="similarity">
    <text evidence="9">Belongs to the WRKY group I family.</text>
</comment>
<proteinExistence type="inferred from homology"/>
<evidence type="ECO:0000313" key="13">
    <source>
        <dbReference type="Proteomes" id="UP000317650"/>
    </source>
</evidence>
<protein>
    <recommendedName>
        <fullName evidence="11">WRKY domain-containing protein</fullName>
    </recommendedName>
</protein>
<dbReference type="SUPFAM" id="SSF118290">
    <property type="entry name" value="WRKY DNA-binding domain"/>
    <property type="match status" value="2"/>
</dbReference>
<dbReference type="Gene3D" id="2.20.25.80">
    <property type="entry name" value="WRKY domain"/>
    <property type="match status" value="2"/>
</dbReference>
<dbReference type="STRING" id="52838.A0A4S8KBW7"/>
<organism evidence="12 13">
    <name type="scientific">Musa balbisiana</name>
    <name type="common">Banana</name>
    <dbReference type="NCBI Taxonomy" id="52838"/>
    <lineage>
        <taxon>Eukaryota</taxon>
        <taxon>Viridiplantae</taxon>
        <taxon>Streptophyta</taxon>
        <taxon>Embryophyta</taxon>
        <taxon>Tracheophyta</taxon>
        <taxon>Spermatophyta</taxon>
        <taxon>Magnoliopsida</taxon>
        <taxon>Liliopsida</taxon>
        <taxon>Zingiberales</taxon>
        <taxon>Musaceae</taxon>
        <taxon>Musa</taxon>
    </lineage>
</organism>
<dbReference type="PANTHER" id="PTHR31221:SF130">
    <property type="entry name" value="WRKY TRANSCRIPTION FACTOR 3-RELATED"/>
    <property type="match status" value="1"/>
</dbReference>
<reference evidence="12 13" key="1">
    <citation type="journal article" date="2019" name="Nat. Plants">
        <title>Genome sequencing of Musa balbisiana reveals subgenome evolution and function divergence in polyploid bananas.</title>
        <authorList>
            <person name="Yao X."/>
        </authorList>
    </citation>
    <scope>NUCLEOTIDE SEQUENCE [LARGE SCALE GENOMIC DNA]</scope>
    <source>
        <strain evidence="13">cv. DH-PKW</strain>
        <tissue evidence="12">Leaves</tissue>
    </source>
</reference>
<dbReference type="PANTHER" id="PTHR31221">
    <property type="entry name" value="WRKY TRANSCRIPTION FACTOR PROTEIN 1-RELATED"/>
    <property type="match status" value="1"/>
</dbReference>
<sequence length="538" mass="57785">MNLMAENRGGGGGGAGGGGVVRGGKAAVPGPGTLPRPTITLPPRSSFESLFHGGAGGASEVSPGPLTLVSSFFAEESESDCCSFTQLLVGAINSPVAAAKRTVASSGEQGKEAEERSSGREAESGGGLVRLGQSRPPGLAISQPQMFTVPLGLSPAGLLDSPAFLSSGLGNFAMSHQEALAQVTAQAAESQFRMQSEAEFPSSFLVATTSSSQQPIPEIPTIKPTYTAEESADGSQSDRRLESNTAIVDKNAHDGYNWRKYGQKVVKGSEYPRSYYKCTHPKCPVKKKVECSVDGQVTEIIYKGQHNHQRPTPNKRAKEANSFPSGLNETKESLDNPKPGSLPCHGRFSKRHDITAAPISRRDQESDHGTPEQLSGSSDSEEGAEIRTDEGDDDERDPKRRNTAASSHRTLNEPRIIVQTTSEVDLLDDGYRWRKYGQKVVKGNPNPRSYYKCTYAGCNVRKHIERSPTDLKAVITSYEGKHNHDIPAARNSSHNTVFVGTASSNAVSDQASLASSNFRNQHQRPVAVLQLKEEHENT</sequence>
<dbReference type="GO" id="GO:0005634">
    <property type="term" value="C:nucleus"/>
    <property type="evidence" value="ECO:0007669"/>
    <property type="project" value="UniProtKB-SubCell"/>
</dbReference>
<dbReference type="GO" id="GO:0046872">
    <property type="term" value="F:metal ion binding"/>
    <property type="evidence" value="ECO:0007669"/>
    <property type="project" value="UniProtKB-KW"/>
</dbReference>
<feature type="domain" description="WRKY" evidence="11">
    <location>
        <begin position="254"/>
        <end position="311"/>
    </location>
</feature>
<gene>
    <name evidence="12" type="ORF">C4D60_Mb04t13980</name>
</gene>
<dbReference type="EMBL" id="PYDT01000001">
    <property type="protein sequence ID" value="THU72606.1"/>
    <property type="molecule type" value="Genomic_DNA"/>
</dbReference>
<dbReference type="FunFam" id="2.20.25.80:FF:000003">
    <property type="entry name" value="WRKY transcription factor 57"/>
    <property type="match status" value="1"/>
</dbReference>
<evidence type="ECO:0000256" key="3">
    <source>
        <dbReference type="ARBA" id="ARBA00022737"/>
    </source>
</evidence>
<evidence type="ECO:0000256" key="8">
    <source>
        <dbReference type="ARBA" id="ARBA00023242"/>
    </source>
</evidence>
<dbReference type="InterPro" id="IPR044810">
    <property type="entry name" value="WRKY_plant"/>
</dbReference>
<feature type="domain" description="WRKY" evidence="11">
    <location>
        <begin position="422"/>
        <end position="487"/>
    </location>
</feature>
<dbReference type="FunFam" id="2.20.25.80:FF:000006">
    <property type="entry name" value="WRKY transcription factor"/>
    <property type="match status" value="1"/>
</dbReference>
<evidence type="ECO:0000256" key="6">
    <source>
        <dbReference type="ARBA" id="ARBA00023125"/>
    </source>
</evidence>